<dbReference type="GO" id="GO:0005930">
    <property type="term" value="C:axoneme"/>
    <property type="evidence" value="ECO:0007669"/>
    <property type="project" value="TreeGrafter"/>
</dbReference>
<dbReference type="GO" id="GO:0036064">
    <property type="term" value="C:ciliary basal body"/>
    <property type="evidence" value="ECO:0007669"/>
    <property type="project" value="TreeGrafter"/>
</dbReference>
<evidence type="ECO:0000313" key="13">
    <source>
        <dbReference type="Proteomes" id="UP000504631"/>
    </source>
</evidence>
<evidence type="ECO:0000256" key="2">
    <source>
        <dbReference type="ARBA" id="ARBA00006831"/>
    </source>
</evidence>
<keyword evidence="8" id="KW-0243">Dynein</keyword>
<proteinExistence type="inferred from homology"/>
<evidence type="ECO:0000256" key="9">
    <source>
        <dbReference type="ARBA" id="ARBA00023069"/>
    </source>
</evidence>
<evidence type="ECO:0000256" key="1">
    <source>
        <dbReference type="ARBA" id="ARBA00004120"/>
    </source>
</evidence>
<dbReference type="GO" id="GO:0035721">
    <property type="term" value="P:intraciliary retrograde transport"/>
    <property type="evidence" value="ECO:0007669"/>
    <property type="project" value="InterPro"/>
</dbReference>
<evidence type="ECO:0000256" key="8">
    <source>
        <dbReference type="ARBA" id="ARBA00023017"/>
    </source>
</evidence>
<keyword evidence="4" id="KW-0217">Developmental protein</keyword>
<accession>A0A6J3L154</accession>
<dbReference type="Proteomes" id="UP000504631">
    <property type="component" value="Unplaced"/>
</dbReference>
<evidence type="ECO:0000256" key="3">
    <source>
        <dbReference type="ARBA" id="ARBA00018863"/>
    </source>
</evidence>
<keyword evidence="11" id="KW-0206">Cytoskeleton</keyword>
<evidence type="ECO:0000256" key="12">
    <source>
        <dbReference type="ARBA" id="ARBA00023273"/>
    </source>
</evidence>
<keyword evidence="5" id="KW-0963">Cytoplasm</keyword>
<evidence type="ECO:0000256" key="6">
    <source>
        <dbReference type="ARBA" id="ARBA00022701"/>
    </source>
</evidence>
<dbReference type="InterPro" id="IPR027417">
    <property type="entry name" value="P-loop_NTPase"/>
</dbReference>
<dbReference type="AlphaFoldDB" id="A0A6J3L154"/>
<sequence>MKYCRKSEQNVRDHALRLCLEEEQHRKTNPIETHERSFIIVGSKRVGKTTIVHRFLEKDEAPKPTIAMDYSFGRKAGKSLIKNIVHVWEVGHLTSSLVSAAMTGSSLTHSPHHVTVLIMLDLSQPEILWTTFEEAFSVVRNAMKMSYDDKIIQELKQQRIKERKKAVEREVDPFPMKLCLIGGKYDQFKDLSLDKIELVGKILRATAHVLGAGLYYHSAKDKSLLRRTKDLLSHYGFGIQFSDTKCTDFEKPLAISAGADSLSSIDLQFPQTRPSAILDTIKQIYVTRIPQESRSNEIILEDPSNDPNFNEPIIDRLRAQREEEINILLHDMLEGRIPQIPIPDPS</sequence>
<dbReference type="SUPFAM" id="SSF52540">
    <property type="entry name" value="P-loop containing nucleoside triphosphate hydrolases"/>
    <property type="match status" value="1"/>
</dbReference>
<keyword evidence="6" id="KW-0493">Microtubule</keyword>
<reference evidence="14" key="1">
    <citation type="submission" date="2025-08" db="UniProtKB">
        <authorList>
            <consortium name="RefSeq"/>
        </authorList>
    </citation>
    <scope>IDENTIFICATION</scope>
    <source>
        <tissue evidence="14">Muscle</tissue>
    </source>
</reference>
<comment type="subcellular location">
    <subcellularLocation>
        <location evidence="1">Cytoplasm</location>
        <location evidence="1">Cytoskeleton</location>
        <location evidence="1">Cilium basal body</location>
    </subcellularLocation>
</comment>
<evidence type="ECO:0000313" key="14">
    <source>
        <dbReference type="RefSeq" id="XP_033359045.1"/>
    </source>
</evidence>
<keyword evidence="12" id="KW-0966">Cell projection</keyword>
<dbReference type="KEGG" id="bvk:117238318"/>
<gene>
    <name evidence="14" type="primary">LOC117238318</name>
</gene>
<dbReference type="RefSeq" id="XP_033359045.1">
    <property type="nucleotide sequence ID" value="XM_033503154.1"/>
</dbReference>
<name>A0A6J3L154_9HYME</name>
<dbReference type="InterPro" id="IPR040045">
    <property type="entry name" value="DYNC2LI1"/>
</dbReference>
<dbReference type="PANTHER" id="PTHR13236">
    <property type="entry name" value="DYNEIN 2 LIGHT INTERMEDIATE CHAIN, ISOFORM 2"/>
    <property type="match status" value="1"/>
</dbReference>
<evidence type="ECO:0000256" key="4">
    <source>
        <dbReference type="ARBA" id="ARBA00022473"/>
    </source>
</evidence>
<dbReference type="Gene3D" id="3.40.50.300">
    <property type="entry name" value="P-loop containing nucleotide triphosphate hydrolases"/>
    <property type="match status" value="1"/>
</dbReference>
<dbReference type="GO" id="GO:0045504">
    <property type="term" value="F:dynein heavy chain binding"/>
    <property type="evidence" value="ECO:0007669"/>
    <property type="project" value="TreeGrafter"/>
</dbReference>
<keyword evidence="7" id="KW-0970">Cilium biogenesis/degradation</keyword>
<evidence type="ECO:0000256" key="10">
    <source>
        <dbReference type="ARBA" id="ARBA00023175"/>
    </source>
</evidence>
<protein>
    <recommendedName>
        <fullName evidence="3">Cytoplasmic dynein 2 light intermediate chain 1</fullName>
    </recommendedName>
</protein>
<organism evidence="13 14">
    <name type="scientific">Bombus vosnesenskii</name>
    <dbReference type="NCBI Taxonomy" id="207650"/>
    <lineage>
        <taxon>Eukaryota</taxon>
        <taxon>Metazoa</taxon>
        <taxon>Ecdysozoa</taxon>
        <taxon>Arthropoda</taxon>
        <taxon>Hexapoda</taxon>
        <taxon>Insecta</taxon>
        <taxon>Pterygota</taxon>
        <taxon>Neoptera</taxon>
        <taxon>Endopterygota</taxon>
        <taxon>Hymenoptera</taxon>
        <taxon>Apocrita</taxon>
        <taxon>Aculeata</taxon>
        <taxon>Apoidea</taxon>
        <taxon>Anthophila</taxon>
        <taxon>Apidae</taxon>
        <taxon>Bombus</taxon>
        <taxon>Pyrobombus</taxon>
    </lineage>
</organism>
<dbReference type="GO" id="GO:0005874">
    <property type="term" value="C:microtubule"/>
    <property type="evidence" value="ECO:0007669"/>
    <property type="project" value="UniProtKB-KW"/>
</dbReference>
<evidence type="ECO:0000256" key="11">
    <source>
        <dbReference type="ARBA" id="ARBA00023212"/>
    </source>
</evidence>
<dbReference type="GO" id="GO:0005868">
    <property type="term" value="C:cytoplasmic dynein complex"/>
    <property type="evidence" value="ECO:0007669"/>
    <property type="project" value="InterPro"/>
</dbReference>
<evidence type="ECO:0000256" key="7">
    <source>
        <dbReference type="ARBA" id="ARBA00022794"/>
    </source>
</evidence>
<keyword evidence="10" id="KW-0505">Motor protein</keyword>
<comment type="similarity">
    <text evidence="2">Belongs to the dynein light intermediate chain family.</text>
</comment>
<keyword evidence="9" id="KW-0969">Cilium</keyword>
<dbReference type="PANTHER" id="PTHR13236:SF0">
    <property type="entry name" value="CYTOPLASMIC DYNEIN 2 LIGHT INTERMEDIATE CHAIN 1"/>
    <property type="match status" value="1"/>
</dbReference>
<keyword evidence="13" id="KW-1185">Reference proteome</keyword>
<dbReference type="GeneID" id="117238318"/>
<evidence type="ECO:0000256" key="5">
    <source>
        <dbReference type="ARBA" id="ARBA00022490"/>
    </source>
</evidence>
<dbReference type="GO" id="GO:0035735">
    <property type="term" value="P:intraciliary transport involved in cilium assembly"/>
    <property type="evidence" value="ECO:0007669"/>
    <property type="project" value="InterPro"/>
</dbReference>